<evidence type="ECO:0000256" key="8">
    <source>
        <dbReference type="ARBA" id="ARBA00024343"/>
    </source>
</evidence>
<keyword evidence="3" id="KW-0346">Stress response</keyword>
<gene>
    <name evidence="11" type="ORF">RND71_032189</name>
</gene>
<feature type="compositionally biased region" description="Low complexity" evidence="9">
    <location>
        <begin position="54"/>
        <end position="64"/>
    </location>
</feature>
<keyword evidence="12" id="KW-1185">Reference proteome</keyword>
<protein>
    <recommendedName>
        <fullName evidence="10">AP2/ERF domain-containing protein</fullName>
    </recommendedName>
</protein>
<evidence type="ECO:0000256" key="1">
    <source>
        <dbReference type="ARBA" id="ARBA00004123"/>
    </source>
</evidence>
<evidence type="ECO:0000259" key="10">
    <source>
        <dbReference type="PROSITE" id="PS51032"/>
    </source>
</evidence>
<dbReference type="PANTHER" id="PTHR31241">
    <property type="entry name" value="DEHYDRATION-RESPONSIVE ELEMENT-BINDING PROTEIN 2C"/>
    <property type="match status" value="1"/>
</dbReference>
<dbReference type="GO" id="GO:0045893">
    <property type="term" value="P:positive regulation of DNA-templated transcription"/>
    <property type="evidence" value="ECO:0007669"/>
    <property type="project" value="TreeGrafter"/>
</dbReference>
<feature type="region of interest" description="Disordered" evidence="9">
    <location>
        <begin position="49"/>
        <end position="68"/>
    </location>
</feature>
<keyword evidence="4" id="KW-0238">DNA-binding</keyword>
<accession>A0AAE1V5L6</accession>
<evidence type="ECO:0000256" key="7">
    <source>
        <dbReference type="ARBA" id="ARBA00023242"/>
    </source>
</evidence>
<dbReference type="SUPFAM" id="SSF54171">
    <property type="entry name" value="DNA-binding domain"/>
    <property type="match status" value="1"/>
</dbReference>
<dbReference type="AlphaFoldDB" id="A0AAE1V5L6"/>
<dbReference type="InterPro" id="IPR001471">
    <property type="entry name" value="AP2/ERF_dom"/>
</dbReference>
<organism evidence="11 12">
    <name type="scientific">Anisodus tanguticus</name>
    <dbReference type="NCBI Taxonomy" id="243964"/>
    <lineage>
        <taxon>Eukaryota</taxon>
        <taxon>Viridiplantae</taxon>
        <taxon>Streptophyta</taxon>
        <taxon>Embryophyta</taxon>
        <taxon>Tracheophyta</taxon>
        <taxon>Spermatophyta</taxon>
        <taxon>Magnoliopsida</taxon>
        <taxon>eudicotyledons</taxon>
        <taxon>Gunneridae</taxon>
        <taxon>Pentapetalae</taxon>
        <taxon>asterids</taxon>
        <taxon>lamiids</taxon>
        <taxon>Solanales</taxon>
        <taxon>Solanaceae</taxon>
        <taxon>Solanoideae</taxon>
        <taxon>Hyoscyameae</taxon>
        <taxon>Anisodus</taxon>
    </lineage>
</organism>
<keyword evidence="5" id="KW-0010">Activator</keyword>
<dbReference type="Proteomes" id="UP001291623">
    <property type="component" value="Unassembled WGS sequence"/>
</dbReference>
<evidence type="ECO:0000313" key="11">
    <source>
        <dbReference type="EMBL" id="KAK4349434.1"/>
    </source>
</evidence>
<dbReference type="InterPro" id="IPR016177">
    <property type="entry name" value="DNA-bd_dom_sf"/>
</dbReference>
<dbReference type="PANTHER" id="PTHR31241:SF62">
    <property type="entry name" value="DEHYDRATION-RESPONSIVE ELEMENT-BINDING PROTEIN 2D"/>
    <property type="match status" value="1"/>
</dbReference>
<evidence type="ECO:0000256" key="4">
    <source>
        <dbReference type="ARBA" id="ARBA00023125"/>
    </source>
</evidence>
<reference evidence="11" key="1">
    <citation type="submission" date="2023-12" db="EMBL/GenBank/DDBJ databases">
        <title>Genome assembly of Anisodus tanguticus.</title>
        <authorList>
            <person name="Wang Y.-J."/>
        </authorList>
    </citation>
    <scope>NUCLEOTIDE SEQUENCE</scope>
    <source>
        <strain evidence="11">KB-2021</strain>
        <tissue evidence="11">Leaf</tissue>
    </source>
</reference>
<evidence type="ECO:0000256" key="5">
    <source>
        <dbReference type="ARBA" id="ARBA00023159"/>
    </source>
</evidence>
<dbReference type="GO" id="GO:0000976">
    <property type="term" value="F:transcription cis-regulatory region binding"/>
    <property type="evidence" value="ECO:0007669"/>
    <property type="project" value="TreeGrafter"/>
</dbReference>
<comment type="subcellular location">
    <subcellularLocation>
        <location evidence="1">Nucleus</location>
    </subcellularLocation>
</comment>
<dbReference type="EMBL" id="JAVYJV010000017">
    <property type="protein sequence ID" value="KAK4349434.1"/>
    <property type="molecule type" value="Genomic_DNA"/>
</dbReference>
<dbReference type="PROSITE" id="PS51032">
    <property type="entry name" value="AP2_ERF"/>
    <property type="match status" value="1"/>
</dbReference>
<keyword evidence="2" id="KW-0805">Transcription regulation</keyword>
<dbReference type="Gene3D" id="3.30.730.10">
    <property type="entry name" value="AP2/ERF domain"/>
    <property type="match status" value="1"/>
</dbReference>
<feature type="domain" description="AP2/ERF" evidence="10">
    <location>
        <begin position="1"/>
        <end position="42"/>
    </location>
</feature>
<evidence type="ECO:0000256" key="9">
    <source>
        <dbReference type="SAM" id="MobiDB-lite"/>
    </source>
</evidence>
<dbReference type="GO" id="GO:0006950">
    <property type="term" value="P:response to stress"/>
    <property type="evidence" value="ECO:0007669"/>
    <property type="project" value="TreeGrafter"/>
</dbReference>
<sequence length="169" mass="19004">MEIPNREPLCWLGTFETSYDVVVAYDAFACKLYGDNVQLNFPNLVHTENQAQKSTGSSSSTQSGVPESVNMVNEPLPFNNGSESKCYSAGQASFPLLYMNGKVEEDNNVEGIGFGRVWKYLNVNFPEIDDSSIWEEAKATSLFQELNEPEIFAGNLNDEINYSSWYFYT</sequence>
<keyword evidence="6" id="KW-0804">Transcription</keyword>
<evidence type="ECO:0000256" key="6">
    <source>
        <dbReference type="ARBA" id="ARBA00023163"/>
    </source>
</evidence>
<evidence type="ECO:0000256" key="2">
    <source>
        <dbReference type="ARBA" id="ARBA00023015"/>
    </source>
</evidence>
<dbReference type="GO" id="GO:0005634">
    <property type="term" value="C:nucleus"/>
    <property type="evidence" value="ECO:0007669"/>
    <property type="project" value="UniProtKB-SubCell"/>
</dbReference>
<comment type="caution">
    <text evidence="11">The sequence shown here is derived from an EMBL/GenBank/DDBJ whole genome shotgun (WGS) entry which is preliminary data.</text>
</comment>
<proteinExistence type="inferred from homology"/>
<dbReference type="InterPro" id="IPR036955">
    <property type="entry name" value="AP2/ERF_dom_sf"/>
</dbReference>
<comment type="similarity">
    <text evidence="8">Belongs to the AP2/ERF transcription factor family. ERF subfamily.</text>
</comment>
<name>A0AAE1V5L6_9SOLA</name>
<evidence type="ECO:0000256" key="3">
    <source>
        <dbReference type="ARBA" id="ARBA00023016"/>
    </source>
</evidence>
<keyword evidence="7" id="KW-0539">Nucleus</keyword>
<evidence type="ECO:0000313" key="12">
    <source>
        <dbReference type="Proteomes" id="UP001291623"/>
    </source>
</evidence>
<dbReference type="GO" id="GO:0003700">
    <property type="term" value="F:DNA-binding transcription factor activity"/>
    <property type="evidence" value="ECO:0007669"/>
    <property type="project" value="InterPro"/>
</dbReference>